<dbReference type="AlphaFoldDB" id="A0A392SPQ2"/>
<organism evidence="1 2">
    <name type="scientific">Trifolium medium</name>
    <dbReference type="NCBI Taxonomy" id="97028"/>
    <lineage>
        <taxon>Eukaryota</taxon>
        <taxon>Viridiplantae</taxon>
        <taxon>Streptophyta</taxon>
        <taxon>Embryophyta</taxon>
        <taxon>Tracheophyta</taxon>
        <taxon>Spermatophyta</taxon>
        <taxon>Magnoliopsida</taxon>
        <taxon>eudicotyledons</taxon>
        <taxon>Gunneridae</taxon>
        <taxon>Pentapetalae</taxon>
        <taxon>rosids</taxon>
        <taxon>fabids</taxon>
        <taxon>Fabales</taxon>
        <taxon>Fabaceae</taxon>
        <taxon>Papilionoideae</taxon>
        <taxon>50 kb inversion clade</taxon>
        <taxon>NPAAA clade</taxon>
        <taxon>Hologalegina</taxon>
        <taxon>IRL clade</taxon>
        <taxon>Trifolieae</taxon>
        <taxon>Trifolium</taxon>
    </lineage>
</organism>
<name>A0A392SPQ2_9FABA</name>
<keyword evidence="2" id="KW-1185">Reference proteome</keyword>
<reference evidence="1 2" key="1">
    <citation type="journal article" date="2018" name="Front. Plant Sci.">
        <title>Red Clover (Trifolium pratense) and Zigzag Clover (T. medium) - A Picture of Genomic Similarities and Differences.</title>
        <authorList>
            <person name="Dluhosova J."/>
            <person name="Istvanek J."/>
            <person name="Nedelnik J."/>
            <person name="Repkova J."/>
        </authorList>
    </citation>
    <scope>NUCLEOTIDE SEQUENCE [LARGE SCALE GENOMIC DNA]</scope>
    <source>
        <strain evidence="2">cv. 10/8</strain>
        <tissue evidence="1">Leaf</tissue>
    </source>
</reference>
<sequence length="55" mass="4948">GVKGLGMRGTKVCLIIGGIGGSCAGASGAGSSDAGAPGAGAPVLVLPMLDFSSGT</sequence>
<evidence type="ECO:0000313" key="1">
    <source>
        <dbReference type="EMBL" id="MCI50174.1"/>
    </source>
</evidence>
<feature type="non-terminal residue" evidence="1">
    <location>
        <position position="1"/>
    </location>
</feature>
<evidence type="ECO:0000313" key="2">
    <source>
        <dbReference type="Proteomes" id="UP000265520"/>
    </source>
</evidence>
<dbReference type="Proteomes" id="UP000265520">
    <property type="component" value="Unassembled WGS sequence"/>
</dbReference>
<proteinExistence type="predicted"/>
<dbReference type="EMBL" id="LXQA010412480">
    <property type="protein sequence ID" value="MCI50174.1"/>
    <property type="molecule type" value="Genomic_DNA"/>
</dbReference>
<comment type="caution">
    <text evidence="1">The sequence shown here is derived from an EMBL/GenBank/DDBJ whole genome shotgun (WGS) entry which is preliminary data.</text>
</comment>
<protein>
    <submittedName>
        <fullName evidence="1">Uncharacterized protein</fullName>
    </submittedName>
</protein>
<accession>A0A392SPQ2</accession>